<reference evidence="1" key="1">
    <citation type="journal article" date="2015" name="Nature">
        <title>Complex archaea that bridge the gap between prokaryotes and eukaryotes.</title>
        <authorList>
            <person name="Spang A."/>
            <person name="Saw J.H."/>
            <person name="Jorgensen S.L."/>
            <person name="Zaremba-Niedzwiedzka K."/>
            <person name="Martijn J."/>
            <person name="Lind A.E."/>
            <person name="van Eijk R."/>
            <person name="Schleper C."/>
            <person name="Guy L."/>
            <person name="Ettema T.J."/>
        </authorList>
    </citation>
    <scope>NUCLEOTIDE SEQUENCE</scope>
</reference>
<organism evidence="1">
    <name type="scientific">marine sediment metagenome</name>
    <dbReference type="NCBI Taxonomy" id="412755"/>
    <lineage>
        <taxon>unclassified sequences</taxon>
        <taxon>metagenomes</taxon>
        <taxon>ecological metagenomes</taxon>
    </lineage>
</organism>
<dbReference type="AlphaFoldDB" id="A0A0F9HRR4"/>
<protein>
    <submittedName>
        <fullName evidence="1">Uncharacterized protein</fullName>
    </submittedName>
</protein>
<gene>
    <name evidence="1" type="ORF">LCGC14_1749320</name>
</gene>
<name>A0A0F9HRR4_9ZZZZ</name>
<dbReference type="EMBL" id="LAZR01016113">
    <property type="protein sequence ID" value="KKM05907.1"/>
    <property type="molecule type" value="Genomic_DNA"/>
</dbReference>
<proteinExistence type="predicted"/>
<accession>A0A0F9HRR4</accession>
<evidence type="ECO:0000313" key="1">
    <source>
        <dbReference type="EMBL" id="KKM05907.1"/>
    </source>
</evidence>
<comment type="caution">
    <text evidence="1">The sequence shown here is derived from an EMBL/GenBank/DDBJ whole genome shotgun (WGS) entry which is preliminary data.</text>
</comment>
<sequence length="62" mass="7528">MGKCLQIYYDEKRDGNIREMIQELRKIKNSPYYRRRSDSEISLMLLSKALKSEIKRFKNNDI</sequence>